<dbReference type="Gene3D" id="3.30.420.40">
    <property type="match status" value="2"/>
</dbReference>
<accession>A0AAW2Z665</accession>
<dbReference type="Proteomes" id="UP001431209">
    <property type="component" value="Unassembled WGS sequence"/>
</dbReference>
<dbReference type="SUPFAM" id="SSF53067">
    <property type="entry name" value="Actin-like ATPase domain"/>
    <property type="match status" value="2"/>
</dbReference>
<keyword evidence="2 3" id="KW-0067">ATP-binding</keyword>
<dbReference type="InterPro" id="IPR043129">
    <property type="entry name" value="ATPase_NBD"/>
</dbReference>
<protein>
    <submittedName>
        <fullName evidence="4">Heat shock 70kDa protein</fullName>
    </submittedName>
</protein>
<reference evidence="4 5" key="1">
    <citation type="submission" date="2024-03" db="EMBL/GenBank/DDBJ databases">
        <title>The Acrasis kona genome and developmental transcriptomes reveal deep origins of eukaryotic multicellular pathways.</title>
        <authorList>
            <person name="Sheikh S."/>
            <person name="Fu C.-J."/>
            <person name="Brown M.W."/>
            <person name="Baldauf S.L."/>
        </authorList>
    </citation>
    <scope>NUCLEOTIDE SEQUENCE [LARGE SCALE GENOMIC DNA]</scope>
    <source>
        <strain evidence="4 5">ATCC MYA-3509</strain>
    </source>
</reference>
<dbReference type="InterPro" id="IPR013126">
    <property type="entry name" value="Hsp_70_fam"/>
</dbReference>
<name>A0AAW2Z665_9EUKA</name>
<comment type="caution">
    <text evidence="4">The sequence shown here is derived from an EMBL/GenBank/DDBJ whole genome shotgun (WGS) entry which is preliminary data.</text>
</comment>
<dbReference type="AlphaFoldDB" id="A0AAW2Z665"/>
<evidence type="ECO:0000256" key="2">
    <source>
        <dbReference type="ARBA" id="ARBA00022840"/>
    </source>
</evidence>
<evidence type="ECO:0000313" key="4">
    <source>
        <dbReference type="EMBL" id="KAL0484819.1"/>
    </source>
</evidence>
<evidence type="ECO:0000256" key="1">
    <source>
        <dbReference type="ARBA" id="ARBA00022741"/>
    </source>
</evidence>
<organism evidence="4 5">
    <name type="scientific">Acrasis kona</name>
    <dbReference type="NCBI Taxonomy" id="1008807"/>
    <lineage>
        <taxon>Eukaryota</taxon>
        <taxon>Discoba</taxon>
        <taxon>Heterolobosea</taxon>
        <taxon>Tetramitia</taxon>
        <taxon>Eutetramitia</taxon>
        <taxon>Acrasidae</taxon>
        <taxon>Acrasis</taxon>
    </lineage>
</organism>
<keyword evidence="5" id="KW-1185">Reference proteome</keyword>
<dbReference type="PROSITE" id="PS00297">
    <property type="entry name" value="HSP70_1"/>
    <property type="match status" value="1"/>
</dbReference>
<evidence type="ECO:0000313" key="5">
    <source>
        <dbReference type="Proteomes" id="UP001431209"/>
    </source>
</evidence>
<dbReference type="PROSITE" id="PS01036">
    <property type="entry name" value="HSP70_3"/>
    <property type="match status" value="1"/>
</dbReference>
<dbReference type="Gene3D" id="2.60.34.10">
    <property type="entry name" value="Substrate Binding Domain Of DNAk, Chain A, domain 1"/>
    <property type="match status" value="1"/>
</dbReference>
<dbReference type="PROSITE" id="PS00329">
    <property type="entry name" value="HSP70_2"/>
    <property type="match status" value="1"/>
</dbReference>
<dbReference type="EMBL" id="JAOPGA020001073">
    <property type="protein sequence ID" value="KAL0484819.1"/>
    <property type="molecule type" value="Genomic_DNA"/>
</dbReference>
<proteinExistence type="inferred from homology"/>
<dbReference type="Gene3D" id="3.90.640.10">
    <property type="entry name" value="Actin, Chain A, domain 4"/>
    <property type="match status" value="1"/>
</dbReference>
<keyword evidence="1 3" id="KW-0547">Nucleotide-binding</keyword>
<dbReference type="Pfam" id="PF00012">
    <property type="entry name" value="HSP70"/>
    <property type="match status" value="1"/>
</dbReference>
<dbReference type="PRINTS" id="PR00301">
    <property type="entry name" value="HEATSHOCK70"/>
</dbReference>
<dbReference type="SUPFAM" id="SSF100920">
    <property type="entry name" value="Heat shock protein 70kD (HSP70), peptide-binding domain"/>
    <property type="match status" value="1"/>
</dbReference>
<dbReference type="GO" id="GO:0005524">
    <property type="term" value="F:ATP binding"/>
    <property type="evidence" value="ECO:0007669"/>
    <property type="project" value="UniProtKB-KW"/>
</dbReference>
<gene>
    <name evidence="4" type="ORF">AKO1_003604</name>
</gene>
<dbReference type="GO" id="GO:0140662">
    <property type="term" value="F:ATP-dependent protein folding chaperone"/>
    <property type="evidence" value="ECO:0007669"/>
    <property type="project" value="InterPro"/>
</dbReference>
<comment type="similarity">
    <text evidence="3">Belongs to the heat shock protein 70 family.</text>
</comment>
<evidence type="ECO:0000256" key="3">
    <source>
        <dbReference type="RuleBase" id="RU003322"/>
    </source>
</evidence>
<keyword evidence="4" id="KW-0346">Stress response</keyword>
<sequence length="690" mass="76116">MTIKRHLVNSILKMTLDTSNNIATIMNHNAELLKQLSLQARLVRSDSTNMKCCPVIGIDLGTTYSCAAVWKNNEIKIITTTGKRTIPSVVSFIPSNEEEDGQLLFDVIVGEQALKKLNARTVRRHKHLVSNTIFESKRLIGLTMDEVKDFKSRFPFEVVAGGDNHDAAVQLKTTKSQNWRVISAEEISANILSVLKRSAEEFSGHPIQGAVITVPAYFGERQRQATIDACIIAGLEVKAVLNEPTAAALAYAFTEHRSKNGQMGHSGKRQLLVFDLGGGTFDVTILQHDHGHVQVVSTGGSGGLGGSYFDRALAELLAERYMEQHPDADNPLDDPITLIQFMDAAREAKMDLSHSYTTNVFIDNDGDELETCVTRNTFQELIAPLIEECIQIVQEALSDASITFNDLDDVILIGGSTNIPIVRETVRSLFGNEKVRADINADEAVAMGAAIRAAHGALEPSEKKGTLLEHLKIVDVTPSNLGIKVKGDQMDVIVPANSPLPFVSEAIRYRTTVDDQQSTKIDILEGNNKQASKNRSLASFVVSGFPPMPKGQIKVSIVIKIDDKYGMLDVEATCIANDQPVTQDKVKITKTRGVLSQDRIQLARTQVQITEKKIELKNVLGNAFIALQDAIVKLKESIVKDVQLKKDVDKACKDGMKFIDESKAKQTDLGDLLRWIEWVRELQRRVDLML</sequence>
<dbReference type="InterPro" id="IPR029047">
    <property type="entry name" value="HSP70_peptide-bd_sf"/>
</dbReference>
<dbReference type="InterPro" id="IPR018181">
    <property type="entry name" value="Heat_shock_70_CS"/>
</dbReference>
<dbReference type="PANTHER" id="PTHR19375">
    <property type="entry name" value="HEAT SHOCK PROTEIN 70KDA"/>
    <property type="match status" value="1"/>
</dbReference>